<evidence type="ECO:0000313" key="3">
    <source>
        <dbReference type="Proteomes" id="UP000515344"/>
    </source>
</evidence>
<dbReference type="PANTHER" id="PTHR37833:SF1">
    <property type="entry name" value="SIGNAL PEPTIDE PROTEIN"/>
    <property type="match status" value="1"/>
</dbReference>
<accession>A0A7G5XDI6</accession>
<feature type="chain" id="PRO_5028886590" evidence="1">
    <location>
        <begin position="21"/>
        <end position="150"/>
    </location>
</feature>
<dbReference type="EMBL" id="CP060007">
    <property type="protein sequence ID" value="QNA43539.1"/>
    <property type="molecule type" value="Genomic_DNA"/>
</dbReference>
<dbReference type="PROSITE" id="PS51257">
    <property type="entry name" value="PROKAR_LIPOPROTEIN"/>
    <property type="match status" value="1"/>
</dbReference>
<dbReference type="Gene3D" id="2.60.40.10">
    <property type="entry name" value="Immunoglobulins"/>
    <property type="match status" value="1"/>
</dbReference>
<reference evidence="3" key="1">
    <citation type="submission" date="2020-08" db="EMBL/GenBank/DDBJ databases">
        <title>Lacibacter sp. S13-6-6 genome sequencing.</title>
        <authorList>
            <person name="Jin L."/>
        </authorList>
    </citation>
    <scope>NUCLEOTIDE SEQUENCE [LARGE SCALE GENOMIC DNA]</scope>
    <source>
        <strain evidence="3">S13-6-6</strain>
    </source>
</reference>
<evidence type="ECO:0000313" key="2">
    <source>
        <dbReference type="EMBL" id="QNA43539.1"/>
    </source>
</evidence>
<dbReference type="InterPro" id="IPR013783">
    <property type="entry name" value="Ig-like_fold"/>
</dbReference>
<dbReference type="Proteomes" id="UP000515344">
    <property type="component" value="Chromosome"/>
</dbReference>
<keyword evidence="1" id="KW-0732">Signal</keyword>
<keyword evidence="3" id="KW-1185">Reference proteome</keyword>
<feature type="signal peptide" evidence="1">
    <location>
        <begin position="1"/>
        <end position="20"/>
    </location>
</feature>
<dbReference type="RefSeq" id="WP_182801803.1">
    <property type="nucleotide sequence ID" value="NZ_CP060007.1"/>
</dbReference>
<gene>
    <name evidence="2" type="ORF">H4075_15835</name>
</gene>
<proteinExistence type="predicted"/>
<dbReference type="AlphaFoldDB" id="A0A7G5XDI6"/>
<dbReference type="Pfam" id="PF07610">
    <property type="entry name" value="DUF1573"/>
    <property type="match status" value="1"/>
</dbReference>
<sequence length="150" mass="15750">MKQLILLSTFIAFLTACGNADKKAADAATTTTEQTEAAEAAAPADVTTVQWLDSSQNFGKVTDGEKVMITFHFKNTGTKPLIISNVQASCGCTVPSKPEEPIAPGAEGKITAEFNSEGRVGKASKNITVTANTKEGIAVLMFEGEVLPKK</sequence>
<organism evidence="2 3">
    <name type="scientific">Lacibacter sediminis</name>
    <dbReference type="NCBI Taxonomy" id="2760713"/>
    <lineage>
        <taxon>Bacteria</taxon>
        <taxon>Pseudomonadati</taxon>
        <taxon>Bacteroidota</taxon>
        <taxon>Chitinophagia</taxon>
        <taxon>Chitinophagales</taxon>
        <taxon>Chitinophagaceae</taxon>
        <taxon>Lacibacter</taxon>
    </lineage>
</organism>
<dbReference type="KEGG" id="lacs:H4075_15835"/>
<evidence type="ECO:0000256" key="1">
    <source>
        <dbReference type="SAM" id="SignalP"/>
    </source>
</evidence>
<dbReference type="PANTHER" id="PTHR37833">
    <property type="entry name" value="LIPOPROTEIN-RELATED"/>
    <property type="match status" value="1"/>
</dbReference>
<dbReference type="InterPro" id="IPR011467">
    <property type="entry name" value="DUF1573"/>
</dbReference>
<protein>
    <submittedName>
        <fullName evidence="2">DUF1573 domain-containing protein</fullName>
    </submittedName>
</protein>
<name>A0A7G5XDI6_9BACT</name>